<name>A0A075AII6_OPIVI</name>
<keyword evidence="1" id="KW-0812">Transmembrane</keyword>
<dbReference type="OrthoDB" id="6254983at2759"/>
<keyword evidence="1" id="KW-1133">Transmembrane helix</keyword>
<dbReference type="CTD" id="20316259"/>
<dbReference type="EMBL" id="KL596642">
    <property type="protein sequence ID" value="KER31699.1"/>
    <property type="molecule type" value="Genomic_DNA"/>
</dbReference>
<dbReference type="RefSeq" id="XP_009164494.1">
    <property type="nucleotide sequence ID" value="XM_009166230.1"/>
</dbReference>
<organism evidence="2 3">
    <name type="scientific">Opisthorchis viverrini</name>
    <name type="common">Southeast Asian liver fluke</name>
    <dbReference type="NCBI Taxonomy" id="6198"/>
    <lineage>
        <taxon>Eukaryota</taxon>
        <taxon>Metazoa</taxon>
        <taxon>Spiralia</taxon>
        <taxon>Lophotrochozoa</taxon>
        <taxon>Platyhelminthes</taxon>
        <taxon>Trematoda</taxon>
        <taxon>Digenea</taxon>
        <taxon>Opisthorchiida</taxon>
        <taxon>Opisthorchiata</taxon>
        <taxon>Opisthorchiidae</taxon>
        <taxon>Opisthorchis</taxon>
    </lineage>
</organism>
<reference evidence="2 3" key="1">
    <citation type="submission" date="2013-11" db="EMBL/GenBank/DDBJ databases">
        <title>Opisthorchis viverrini - life in the bile duct.</title>
        <authorList>
            <person name="Young N.D."/>
            <person name="Nagarajan N."/>
            <person name="Lin S.J."/>
            <person name="Korhonen P.K."/>
            <person name="Jex A.R."/>
            <person name="Hall R.S."/>
            <person name="Safavi-Hemami H."/>
            <person name="Kaewkong W."/>
            <person name="Bertrand D."/>
            <person name="Gao S."/>
            <person name="Seet Q."/>
            <person name="Wongkham S."/>
            <person name="Teh B.T."/>
            <person name="Wongkham C."/>
            <person name="Intapan P.M."/>
            <person name="Maleewong W."/>
            <person name="Yang X."/>
            <person name="Hu M."/>
            <person name="Wang Z."/>
            <person name="Hofmann A."/>
            <person name="Sternberg P.W."/>
            <person name="Tan P."/>
            <person name="Wang J."/>
            <person name="Gasser R.B."/>
        </authorList>
    </citation>
    <scope>NUCLEOTIDE SEQUENCE [LARGE SCALE GENOMIC DNA]</scope>
</reference>
<accession>A0A075AII6</accession>
<evidence type="ECO:0000256" key="1">
    <source>
        <dbReference type="SAM" id="Phobius"/>
    </source>
</evidence>
<evidence type="ECO:0000313" key="2">
    <source>
        <dbReference type="EMBL" id="KER31699.1"/>
    </source>
</evidence>
<dbReference type="Proteomes" id="UP000054324">
    <property type="component" value="Unassembled WGS sequence"/>
</dbReference>
<dbReference type="KEGG" id="ovi:T265_02071"/>
<gene>
    <name evidence="2" type="ORF">T265_02071</name>
</gene>
<sequence length="393" mass="44652">MMERFDFNYSINTSDLQLGRMALEHHHRNMASLENDPDRVNDGREFLDRPFAGIAILAGFFLLITIILCILILIFYKKRNTVFVYEKSVHRGLTTSLGDRSVVIGHASGARHLASQYAYNSEVGSTEDESTEDDSCDGWEVIQATAQSMFPSTPDYCPAHPTRAAYNIRPNDQLIANFQVLRQHYPEGSICVEVQDHIPDRHFETLNKNGAVCRSVGRRRHQLQAQNRHLPLVCEKYHFNMTKPVNQVISTFHHSVSTESEPPKLVPDIPTIQGLYGEEQWWINCIISNNICSILTNSLVDNATLRDNLRQEHATKHNADKLNRVKYSGTRWSQQESRSLLQLVTNSYILWHANCGDHEAGAVSSCSFSHQHRTQVANALLANTTAPTIIWWT</sequence>
<dbReference type="AlphaFoldDB" id="A0A075AII6"/>
<evidence type="ECO:0000313" key="3">
    <source>
        <dbReference type="Proteomes" id="UP000054324"/>
    </source>
</evidence>
<feature type="transmembrane region" description="Helical" evidence="1">
    <location>
        <begin position="51"/>
        <end position="76"/>
    </location>
</feature>
<dbReference type="GeneID" id="20316259"/>
<protein>
    <submittedName>
        <fullName evidence="2">Uncharacterized protein</fullName>
    </submittedName>
</protein>
<keyword evidence="1" id="KW-0472">Membrane</keyword>
<keyword evidence="3" id="KW-1185">Reference proteome</keyword>
<proteinExistence type="predicted"/>